<evidence type="ECO:0000313" key="7">
    <source>
        <dbReference type="Proteomes" id="UP000305887"/>
    </source>
</evidence>
<dbReference type="EC" id="3.5.1.28" evidence="2"/>
<sequence length="394" mass="41091">MMLGFLAWSAAAQDGSELSRIDPAASRITDAAGDLEVTLALSRPVPWRIFTLEDPLRLILELRGAEWAGTDLAPLLQTDRASAIHGGTTSAGWSQLTLDLTGPVKVNEAGMAVSEADGSAVLRVVAGPTDLDSFSAASGAPADEVGAHSSSADPTTGPEGDARFTVAIDPGHGGIDPGAEREGLREAHAMLSLGQELARALEAAGIQTVLTRSEDVFVSLQDRMSIARAAGADVLLSLHADALRDDNASGASIYTLTAEAGDQASERMVERHESGDLLAGLDLQGQDDSVATALMDLARLNTSPRSEQLARTLADELGRAGAVLNSRPLRQAPLAVLNAADFPSVLIEVGFLSDPADRARLASESGRSPIVAGITNALAKWQAMERDMAPLLRR</sequence>
<dbReference type="Gene3D" id="2.60.40.3500">
    <property type="match status" value="1"/>
</dbReference>
<dbReference type="InterPro" id="IPR002508">
    <property type="entry name" value="MurNAc-LAA_cat"/>
</dbReference>
<dbReference type="AlphaFoldDB" id="A0A5C4MXI4"/>
<dbReference type="InterPro" id="IPR050695">
    <property type="entry name" value="N-acetylmuramoyl_amidase_3"/>
</dbReference>
<dbReference type="CDD" id="cd02696">
    <property type="entry name" value="MurNAc-LAA"/>
    <property type="match status" value="1"/>
</dbReference>
<keyword evidence="3" id="KW-0378">Hydrolase</keyword>
<dbReference type="GO" id="GO:0030288">
    <property type="term" value="C:outer membrane-bounded periplasmic space"/>
    <property type="evidence" value="ECO:0007669"/>
    <property type="project" value="TreeGrafter"/>
</dbReference>
<evidence type="ECO:0000259" key="5">
    <source>
        <dbReference type="SMART" id="SM00646"/>
    </source>
</evidence>
<dbReference type="SUPFAM" id="SSF53187">
    <property type="entry name" value="Zn-dependent exopeptidases"/>
    <property type="match status" value="1"/>
</dbReference>
<dbReference type="EMBL" id="VDFU01000006">
    <property type="protein sequence ID" value="TNC50865.1"/>
    <property type="molecule type" value="Genomic_DNA"/>
</dbReference>
<name>A0A5C4MXI4_9RHOB</name>
<evidence type="ECO:0000256" key="1">
    <source>
        <dbReference type="ARBA" id="ARBA00001561"/>
    </source>
</evidence>
<evidence type="ECO:0000313" key="6">
    <source>
        <dbReference type="EMBL" id="TNC50865.1"/>
    </source>
</evidence>
<dbReference type="OrthoDB" id="9806267at2"/>
<dbReference type="GO" id="GO:0008745">
    <property type="term" value="F:N-acetylmuramoyl-L-alanine amidase activity"/>
    <property type="evidence" value="ECO:0007669"/>
    <property type="project" value="UniProtKB-EC"/>
</dbReference>
<comment type="caution">
    <text evidence="6">The sequence shown here is derived from an EMBL/GenBank/DDBJ whole genome shotgun (WGS) entry which is preliminary data.</text>
</comment>
<dbReference type="PANTHER" id="PTHR30404:SF0">
    <property type="entry name" value="N-ACETYLMURAMOYL-L-ALANINE AMIDASE AMIC"/>
    <property type="match status" value="1"/>
</dbReference>
<dbReference type="SMART" id="SM00646">
    <property type="entry name" value="Ami_3"/>
    <property type="match status" value="1"/>
</dbReference>
<proteinExistence type="predicted"/>
<evidence type="ECO:0000256" key="2">
    <source>
        <dbReference type="ARBA" id="ARBA00011901"/>
    </source>
</evidence>
<dbReference type="PANTHER" id="PTHR30404">
    <property type="entry name" value="N-ACETYLMURAMOYL-L-ALANINE AMIDASE"/>
    <property type="match status" value="1"/>
</dbReference>
<evidence type="ECO:0000256" key="3">
    <source>
        <dbReference type="ARBA" id="ARBA00022801"/>
    </source>
</evidence>
<feature type="domain" description="MurNAc-LAA" evidence="5">
    <location>
        <begin position="224"/>
        <end position="379"/>
    </location>
</feature>
<dbReference type="Gene3D" id="3.40.630.40">
    <property type="entry name" value="Zn-dependent exopeptidases"/>
    <property type="match status" value="1"/>
</dbReference>
<dbReference type="Proteomes" id="UP000305887">
    <property type="component" value="Unassembled WGS sequence"/>
</dbReference>
<keyword evidence="7" id="KW-1185">Reference proteome</keyword>
<accession>A0A5C4MXI4</accession>
<comment type="catalytic activity">
    <reaction evidence="1">
        <text>Hydrolyzes the link between N-acetylmuramoyl residues and L-amino acid residues in certain cell-wall glycopeptides.</text>
        <dbReference type="EC" id="3.5.1.28"/>
    </reaction>
</comment>
<gene>
    <name evidence="6" type="ORF">FHG66_07350</name>
</gene>
<protein>
    <recommendedName>
        <fullName evidence="2">N-acetylmuramoyl-L-alanine amidase</fullName>
        <ecNumber evidence="2">3.5.1.28</ecNumber>
    </recommendedName>
</protein>
<organism evidence="6 7">
    <name type="scientific">Rubellimicrobium rubrum</name>
    <dbReference type="NCBI Taxonomy" id="2585369"/>
    <lineage>
        <taxon>Bacteria</taxon>
        <taxon>Pseudomonadati</taxon>
        <taxon>Pseudomonadota</taxon>
        <taxon>Alphaproteobacteria</taxon>
        <taxon>Rhodobacterales</taxon>
        <taxon>Roseobacteraceae</taxon>
        <taxon>Rubellimicrobium</taxon>
    </lineage>
</organism>
<reference evidence="6 7" key="1">
    <citation type="submission" date="2019-06" db="EMBL/GenBank/DDBJ databases">
        <title>YIM 131921 draft genome.</title>
        <authorList>
            <person name="Jiang L."/>
        </authorList>
    </citation>
    <scope>NUCLEOTIDE SEQUENCE [LARGE SCALE GENOMIC DNA]</scope>
    <source>
        <strain evidence="6 7">YIM 131921</strain>
    </source>
</reference>
<dbReference type="GO" id="GO:0009253">
    <property type="term" value="P:peptidoglycan catabolic process"/>
    <property type="evidence" value="ECO:0007669"/>
    <property type="project" value="InterPro"/>
</dbReference>
<evidence type="ECO:0000256" key="4">
    <source>
        <dbReference type="SAM" id="MobiDB-lite"/>
    </source>
</evidence>
<dbReference type="Pfam" id="PF01520">
    <property type="entry name" value="Amidase_3"/>
    <property type="match status" value="1"/>
</dbReference>
<feature type="region of interest" description="Disordered" evidence="4">
    <location>
        <begin position="135"/>
        <end position="163"/>
    </location>
</feature>